<reference evidence="2" key="1">
    <citation type="journal article" date="2021" name="Proc. Natl. Acad. Sci. U.S.A.">
        <title>A Catalog of Tens of Thousands of Viruses from Human Metagenomes Reveals Hidden Associations with Chronic Diseases.</title>
        <authorList>
            <person name="Tisza M.J."/>
            <person name="Buck C.B."/>
        </authorList>
    </citation>
    <scope>NUCLEOTIDE SEQUENCE</scope>
    <source>
        <strain evidence="2">Ct5zp6</strain>
    </source>
</reference>
<dbReference type="EMBL" id="BK015240">
    <property type="protein sequence ID" value="DAD97414.1"/>
    <property type="molecule type" value="Genomic_DNA"/>
</dbReference>
<organism evidence="2">
    <name type="scientific">Siphoviridae sp. ct5zp6</name>
    <dbReference type="NCBI Taxonomy" id="2826296"/>
    <lineage>
        <taxon>Viruses</taxon>
        <taxon>Duplodnaviria</taxon>
        <taxon>Heunggongvirae</taxon>
        <taxon>Uroviricota</taxon>
        <taxon>Caudoviricetes</taxon>
    </lineage>
</organism>
<dbReference type="Pfam" id="PF01507">
    <property type="entry name" value="PAPS_reduct"/>
    <property type="match status" value="2"/>
</dbReference>
<dbReference type="Gene3D" id="3.40.50.620">
    <property type="entry name" value="HUPs"/>
    <property type="match status" value="1"/>
</dbReference>
<feature type="domain" description="Phosphoadenosine phosphosulphate reductase" evidence="1">
    <location>
        <begin position="45"/>
        <end position="95"/>
    </location>
</feature>
<feature type="domain" description="Phosphoadenosine phosphosulphate reductase" evidence="1">
    <location>
        <begin position="164"/>
        <end position="255"/>
    </location>
</feature>
<dbReference type="SUPFAM" id="SSF52402">
    <property type="entry name" value="Adenine nucleotide alpha hydrolases-like"/>
    <property type="match status" value="1"/>
</dbReference>
<evidence type="ECO:0000259" key="1">
    <source>
        <dbReference type="Pfam" id="PF01507"/>
    </source>
</evidence>
<accession>A0A8S5NRR2</accession>
<name>A0A8S5NRR2_9CAUD</name>
<proteinExistence type="predicted"/>
<dbReference type="PANTHER" id="PTHR43196:SF2">
    <property type="entry name" value="PHOSPHOADENOSINE PHOSPHOSULFATE REDUCTASE"/>
    <property type="match status" value="1"/>
</dbReference>
<sequence>MFIQEDDLKLNDWQFSQRKYLPYKVKKTLAERRIKEWYYNWDGQVYLSYSGGLDSTALLHMIRKTVGLEVPAVFSNTGLEFPEIVRFARQASGEFVEIYPRWKDGSRLTFKQVVEKYGFPLISKETALKIRKLRHGNLSDRYRNYLMNGDERGKFGMLPKKWRFLLDTQFDISEQCCNITKKKPFKDYAKKTGRVPYIGTTQDESFRREHQYAHTGCNVYDGKTIKSQPLGPWTRQDVLRYIVENDIEICSVYGDIEQTPGGIYYTTGEQRTGCMFCAFGAHMEKCPNRFQRIAMTHPKHYQICMELKNNGVRYQDALETCGIETETWEHNGQMNIMDFLITGEKQC</sequence>
<evidence type="ECO:0000313" key="2">
    <source>
        <dbReference type="EMBL" id="DAD97414.1"/>
    </source>
</evidence>
<dbReference type="InterPro" id="IPR002500">
    <property type="entry name" value="PAPS_reduct_dom"/>
</dbReference>
<dbReference type="GO" id="GO:0003824">
    <property type="term" value="F:catalytic activity"/>
    <property type="evidence" value="ECO:0007669"/>
    <property type="project" value="InterPro"/>
</dbReference>
<dbReference type="InterPro" id="IPR050128">
    <property type="entry name" value="Sulfate_adenylyltrnsfr_sub2"/>
</dbReference>
<protein>
    <submittedName>
        <fullName evidence="2">Phosphoadenosine-phosphosulfate reductase</fullName>
    </submittedName>
</protein>
<dbReference type="PANTHER" id="PTHR43196">
    <property type="entry name" value="SULFATE ADENYLYLTRANSFERASE SUBUNIT 2"/>
    <property type="match status" value="1"/>
</dbReference>
<dbReference type="InterPro" id="IPR014729">
    <property type="entry name" value="Rossmann-like_a/b/a_fold"/>
</dbReference>